<dbReference type="InterPro" id="IPR002481">
    <property type="entry name" value="FUR"/>
</dbReference>
<evidence type="ECO:0000256" key="1">
    <source>
        <dbReference type="ARBA" id="ARBA00004496"/>
    </source>
</evidence>
<name>A0ABW3VSJ5_9PSEU</name>
<dbReference type="RefSeq" id="WP_013673595.1">
    <property type="nucleotide sequence ID" value="NZ_BAABKS010000056.1"/>
</dbReference>
<evidence type="ECO:0000256" key="2">
    <source>
        <dbReference type="ARBA" id="ARBA00022490"/>
    </source>
</evidence>
<proteinExistence type="predicted"/>
<evidence type="ECO:0000313" key="5">
    <source>
        <dbReference type="Proteomes" id="UP001597182"/>
    </source>
</evidence>
<comment type="subcellular location">
    <subcellularLocation>
        <location evidence="1">Cytoplasm</location>
    </subcellularLocation>
</comment>
<keyword evidence="5" id="KW-1185">Reference proteome</keyword>
<dbReference type="Pfam" id="PF01475">
    <property type="entry name" value="FUR"/>
    <property type="match status" value="1"/>
</dbReference>
<accession>A0ABW3VSJ5</accession>
<protein>
    <submittedName>
        <fullName evidence="4">Fur family transcriptional regulator</fullName>
    </submittedName>
</protein>
<dbReference type="Gene3D" id="1.10.10.10">
    <property type="entry name" value="Winged helix-like DNA-binding domain superfamily/Winged helix DNA-binding domain"/>
    <property type="match status" value="1"/>
</dbReference>
<dbReference type="PANTHER" id="PTHR33202:SF18">
    <property type="entry name" value="TRANSCRIPTIONAL REGULATOR FURA"/>
    <property type="match status" value="1"/>
</dbReference>
<evidence type="ECO:0000256" key="3">
    <source>
        <dbReference type="ARBA" id="ARBA00022723"/>
    </source>
</evidence>
<dbReference type="EMBL" id="JBHTMB010000310">
    <property type="protein sequence ID" value="MFD1237810.1"/>
    <property type="molecule type" value="Genomic_DNA"/>
</dbReference>
<reference evidence="5" key="1">
    <citation type="journal article" date="2019" name="Int. J. Syst. Evol. Microbiol.">
        <title>The Global Catalogue of Microorganisms (GCM) 10K type strain sequencing project: providing services to taxonomists for standard genome sequencing and annotation.</title>
        <authorList>
            <consortium name="The Broad Institute Genomics Platform"/>
            <consortium name="The Broad Institute Genome Sequencing Center for Infectious Disease"/>
            <person name="Wu L."/>
            <person name="Ma J."/>
        </authorList>
    </citation>
    <scope>NUCLEOTIDE SEQUENCE [LARGE SCALE GENOMIC DNA]</scope>
    <source>
        <strain evidence="5">CCUG 49018</strain>
    </source>
</reference>
<dbReference type="InterPro" id="IPR036390">
    <property type="entry name" value="WH_DNA-bd_sf"/>
</dbReference>
<evidence type="ECO:0000313" key="4">
    <source>
        <dbReference type="EMBL" id="MFD1237810.1"/>
    </source>
</evidence>
<dbReference type="CDD" id="cd07153">
    <property type="entry name" value="Fur_like"/>
    <property type="match status" value="1"/>
</dbReference>
<dbReference type="PANTHER" id="PTHR33202">
    <property type="entry name" value="ZINC UPTAKE REGULATION PROTEIN"/>
    <property type="match status" value="1"/>
</dbReference>
<organism evidence="4 5">
    <name type="scientific">Pseudonocardia benzenivorans</name>
    <dbReference type="NCBI Taxonomy" id="228005"/>
    <lineage>
        <taxon>Bacteria</taxon>
        <taxon>Bacillati</taxon>
        <taxon>Actinomycetota</taxon>
        <taxon>Actinomycetes</taxon>
        <taxon>Pseudonocardiales</taxon>
        <taxon>Pseudonocardiaceae</taxon>
        <taxon>Pseudonocardia</taxon>
    </lineage>
</organism>
<dbReference type="SUPFAM" id="SSF46785">
    <property type="entry name" value="Winged helix' DNA-binding domain"/>
    <property type="match status" value="1"/>
</dbReference>
<keyword evidence="3" id="KW-0479">Metal-binding</keyword>
<dbReference type="InterPro" id="IPR036388">
    <property type="entry name" value="WH-like_DNA-bd_sf"/>
</dbReference>
<gene>
    <name evidence="4" type="ORF">ACFQ34_31385</name>
</gene>
<comment type="caution">
    <text evidence="4">The sequence shown here is derived from an EMBL/GenBank/DDBJ whole genome shotgun (WGS) entry which is preliminary data.</text>
</comment>
<keyword evidence="2" id="KW-0963">Cytoplasm</keyword>
<sequence>MDVRRAAGLSRRLRDGGLRATGPRTEVLGALEDLGGHRTADEVYDLLSTRGRRIPRSSVYNVLASLVGAGLALTADAGPGAVLYEVAGEWHHHFVCKVCHRVTDVPCAAGKPCLTPSGDIGVVDEAQVIFRGTCADCLTHS</sequence>
<dbReference type="Proteomes" id="UP001597182">
    <property type="component" value="Unassembled WGS sequence"/>
</dbReference>